<protein>
    <submittedName>
        <fullName evidence="3">Uncharacterized protein</fullName>
    </submittedName>
</protein>
<evidence type="ECO:0000313" key="4">
    <source>
        <dbReference type="Proteomes" id="UP000018936"/>
    </source>
</evidence>
<keyword evidence="2" id="KW-0472">Membrane</keyword>
<dbReference type="AlphaFoldDB" id="V8NDU3"/>
<accession>V8NDU3</accession>
<evidence type="ECO:0000313" key="3">
    <source>
        <dbReference type="EMBL" id="ETE60250.1"/>
    </source>
</evidence>
<keyword evidence="2" id="KW-1133">Transmembrane helix</keyword>
<dbReference type="EMBL" id="AZIM01004832">
    <property type="protein sequence ID" value="ETE60250.1"/>
    <property type="molecule type" value="Genomic_DNA"/>
</dbReference>
<evidence type="ECO:0000256" key="2">
    <source>
        <dbReference type="SAM" id="Phobius"/>
    </source>
</evidence>
<name>V8NDU3_OPHHA</name>
<keyword evidence="2" id="KW-0812">Transmembrane</keyword>
<comment type="caution">
    <text evidence="3">The sequence shown here is derived from an EMBL/GenBank/DDBJ whole genome shotgun (WGS) entry which is preliminary data.</text>
</comment>
<feature type="transmembrane region" description="Helical" evidence="2">
    <location>
        <begin position="235"/>
        <end position="255"/>
    </location>
</feature>
<dbReference type="OrthoDB" id="9029629at2759"/>
<reference evidence="3 4" key="1">
    <citation type="journal article" date="2013" name="Proc. Natl. Acad. Sci. U.S.A.">
        <title>The king cobra genome reveals dynamic gene evolution and adaptation in the snake venom system.</title>
        <authorList>
            <person name="Vonk F.J."/>
            <person name="Casewell N.R."/>
            <person name="Henkel C.V."/>
            <person name="Heimberg A.M."/>
            <person name="Jansen H.J."/>
            <person name="McCleary R.J."/>
            <person name="Kerkkamp H.M."/>
            <person name="Vos R.A."/>
            <person name="Guerreiro I."/>
            <person name="Calvete J.J."/>
            <person name="Wuster W."/>
            <person name="Woods A.E."/>
            <person name="Logan J.M."/>
            <person name="Harrison R.A."/>
            <person name="Castoe T.A."/>
            <person name="de Koning A.P."/>
            <person name="Pollock D.D."/>
            <person name="Yandell M."/>
            <person name="Calderon D."/>
            <person name="Renjifo C."/>
            <person name="Currier R.B."/>
            <person name="Salgado D."/>
            <person name="Pla D."/>
            <person name="Sanz L."/>
            <person name="Hyder A.S."/>
            <person name="Ribeiro J.M."/>
            <person name="Arntzen J.W."/>
            <person name="van den Thillart G.E."/>
            <person name="Boetzer M."/>
            <person name="Pirovano W."/>
            <person name="Dirks R.P."/>
            <person name="Spaink H.P."/>
            <person name="Duboule D."/>
            <person name="McGlinn E."/>
            <person name="Kini R.M."/>
            <person name="Richardson M.K."/>
        </authorList>
    </citation>
    <scope>NUCLEOTIDE SEQUENCE</scope>
    <source>
        <tissue evidence="3">Blood</tissue>
    </source>
</reference>
<feature type="coiled-coil region" evidence="1">
    <location>
        <begin position="18"/>
        <end position="108"/>
    </location>
</feature>
<feature type="coiled-coil region" evidence="1">
    <location>
        <begin position="151"/>
        <end position="192"/>
    </location>
</feature>
<organism evidence="3 4">
    <name type="scientific">Ophiophagus hannah</name>
    <name type="common">King cobra</name>
    <name type="synonym">Naja hannah</name>
    <dbReference type="NCBI Taxonomy" id="8665"/>
    <lineage>
        <taxon>Eukaryota</taxon>
        <taxon>Metazoa</taxon>
        <taxon>Chordata</taxon>
        <taxon>Craniata</taxon>
        <taxon>Vertebrata</taxon>
        <taxon>Euteleostomi</taxon>
        <taxon>Lepidosauria</taxon>
        <taxon>Squamata</taxon>
        <taxon>Bifurcata</taxon>
        <taxon>Unidentata</taxon>
        <taxon>Episquamata</taxon>
        <taxon>Toxicofera</taxon>
        <taxon>Serpentes</taxon>
        <taxon>Colubroidea</taxon>
        <taxon>Elapidae</taxon>
        <taxon>Elapinae</taxon>
        <taxon>Ophiophagus</taxon>
    </lineage>
</organism>
<gene>
    <name evidence="3" type="ORF">L345_14006</name>
</gene>
<sequence>MVFASCVVHKKTLLTSTQEGLKKEISDLKERVANREAENQKIMKEIEGIKKENKNLEERIDCLATMVKVLEKEEKELQELLREREDTRAALEAQNRTLAETNQVLRSEIQTVSHDLVRFQDYRSSRDQNMLRMKQVVEQIAGYFGQLEAVIATAELRYANQKQQSAELKSTMDQLQKICNVQENEILCLEEQLEPFSFDDTETDDLCCCWEWPSLLFEMVQAKLKLDPQAMRETLLVVLSRGAWVLVGLIVGLVFSKMMLCLMETWCFRGRH</sequence>
<proteinExistence type="predicted"/>
<feature type="non-terminal residue" evidence="3">
    <location>
        <position position="1"/>
    </location>
</feature>
<keyword evidence="1" id="KW-0175">Coiled coil</keyword>
<keyword evidence="4" id="KW-1185">Reference proteome</keyword>
<evidence type="ECO:0000256" key="1">
    <source>
        <dbReference type="SAM" id="Coils"/>
    </source>
</evidence>
<dbReference type="Proteomes" id="UP000018936">
    <property type="component" value="Unassembled WGS sequence"/>
</dbReference>